<comment type="caution">
    <text evidence="6">Lacks conserved residue(s) required for the propagation of feature annotation.</text>
</comment>
<evidence type="ECO:0000313" key="11">
    <source>
        <dbReference type="EMBL" id="MBA8814844.1"/>
    </source>
</evidence>
<feature type="active site" evidence="6">
    <location>
        <position position="220"/>
    </location>
</feature>
<evidence type="ECO:0000313" key="12">
    <source>
        <dbReference type="Proteomes" id="UP000321154"/>
    </source>
</evidence>
<keyword evidence="1 6" id="KW-1277">Toxin-antitoxin system</keyword>
<feature type="binding site" evidence="6">
    <location>
        <begin position="82"/>
        <end position="84"/>
    </location>
    <ligand>
        <name>NAD(+)</name>
        <dbReference type="ChEBI" id="CHEBI:57540"/>
    </ligand>
</feature>
<keyword evidence="3 6" id="KW-0808">Transferase</keyword>
<feature type="region of interest" description="Disordered" evidence="7">
    <location>
        <begin position="24"/>
        <end position="54"/>
    </location>
</feature>
<comment type="caution">
    <text evidence="10">The sequence shown here is derived from an EMBL/GenBank/DDBJ whole genome shotgun (WGS) entry which is preliminary data.</text>
</comment>
<dbReference type="GO" id="GO:0016757">
    <property type="term" value="F:glycosyltransferase activity"/>
    <property type="evidence" value="ECO:0007669"/>
    <property type="project" value="UniProtKB-UniRule"/>
</dbReference>
<evidence type="ECO:0000259" key="8">
    <source>
        <dbReference type="PROSITE" id="PS52018"/>
    </source>
</evidence>
<dbReference type="AlphaFoldDB" id="A0A7W3PKA1"/>
<gene>
    <name evidence="10" type="ORF">FB463_003026</name>
    <name evidence="11" type="ORF">FB463_003121</name>
    <name evidence="9" type="ORF">FFA01_08540</name>
</gene>
<evidence type="ECO:0000256" key="4">
    <source>
        <dbReference type="ARBA" id="ARBA00022695"/>
    </source>
</evidence>
<sequence length="275" mass="29195">MDECIHGFERELCDICAPRKREPQVDADGQVKTLPTKRRAASRKPESLRSTPALARDSAASAVAAQSAMTPVPEFAQQRVYHWTHVSNLPAILESGELTAGAAPVLDVSSEATRALRASVTAASGAPVADHVPFSLSPHASAWDTLRTGAEGYEWSDAARTAKATDFVMLVVPVSALGEEFVITEGDAAVQGVRAAAGLDDASRMVRRFSLADPDLLEPEVLVPTRVAFDAVTLVGVPNDKVRDAVKSLIADAGGHAPRVAVYPPWFRPSPVEQA</sequence>
<organism evidence="10 13">
    <name type="scientific">Frigoribacterium faeni</name>
    <dbReference type="NCBI Taxonomy" id="145483"/>
    <lineage>
        <taxon>Bacteria</taxon>
        <taxon>Bacillati</taxon>
        <taxon>Actinomycetota</taxon>
        <taxon>Actinomycetes</taxon>
        <taxon>Micrococcales</taxon>
        <taxon>Microbacteriaceae</taxon>
        <taxon>Frigoribacterium</taxon>
    </lineage>
</organism>
<keyword evidence="4 6" id="KW-0548">Nucleotidyltransferase</keyword>
<evidence type="ECO:0000256" key="1">
    <source>
        <dbReference type="ARBA" id="ARBA00022649"/>
    </source>
</evidence>
<keyword evidence="12" id="KW-1185">Reference proteome</keyword>
<dbReference type="EMBL" id="JACGWW010000010">
    <property type="protein sequence ID" value="MBA8814844.1"/>
    <property type="molecule type" value="Genomic_DNA"/>
</dbReference>
<evidence type="ECO:0000256" key="2">
    <source>
        <dbReference type="ARBA" id="ARBA00022676"/>
    </source>
</evidence>
<dbReference type="EMBL" id="JACGWW010000007">
    <property type="protein sequence ID" value="MBA8814751.1"/>
    <property type="molecule type" value="Genomic_DNA"/>
</dbReference>
<evidence type="ECO:0000256" key="3">
    <source>
        <dbReference type="ARBA" id="ARBA00022679"/>
    </source>
</evidence>
<accession>A0A7W3PKA1</accession>
<dbReference type="PROSITE" id="PS52018">
    <property type="entry name" value="DART"/>
    <property type="match status" value="1"/>
</dbReference>
<evidence type="ECO:0000313" key="13">
    <source>
        <dbReference type="Proteomes" id="UP000522688"/>
    </source>
</evidence>
<dbReference type="Proteomes" id="UP000321154">
    <property type="component" value="Unassembled WGS sequence"/>
</dbReference>
<protein>
    <recommendedName>
        <fullName evidence="8">DarT domain-containing protein</fullName>
    </recommendedName>
</protein>
<feature type="domain" description="DarT" evidence="8">
    <location>
        <begin position="78"/>
        <end position="268"/>
    </location>
</feature>
<feature type="active site" description="Proton acceptor" evidence="6">
    <location>
        <position position="117"/>
    </location>
</feature>
<evidence type="ECO:0000256" key="7">
    <source>
        <dbReference type="SAM" id="MobiDB-lite"/>
    </source>
</evidence>
<reference evidence="10 13" key="2">
    <citation type="submission" date="2020-07" db="EMBL/GenBank/DDBJ databases">
        <title>Sequencing the genomes of 1000 actinobacteria strains.</title>
        <authorList>
            <person name="Klenk H.-P."/>
        </authorList>
    </citation>
    <scope>NUCLEOTIDE SEQUENCE [LARGE SCALE GENOMIC DNA]</scope>
    <source>
        <strain evidence="10 13">DSM 10309</strain>
    </source>
</reference>
<dbReference type="Pfam" id="PF14487">
    <property type="entry name" value="DarT"/>
    <property type="match status" value="1"/>
</dbReference>
<dbReference type="InterPro" id="IPR029494">
    <property type="entry name" value="DarT"/>
</dbReference>
<evidence type="ECO:0000313" key="9">
    <source>
        <dbReference type="EMBL" id="GEK82545.1"/>
    </source>
</evidence>
<evidence type="ECO:0000313" key="10">
    <source>
        <dbReference type="EMBL" id="MBA8814751.1"/>
    </source>
</evidence>
<evidence type="ECO:0000256" key="6">
    <source>
        <dbReference type="PROSITE-ProRule" id="PRU01362"/>
    </source>
</evidence>
<evidence type="ECO:0000256" key="5">
    <source>
        <dbReference type="ARBA" id="ARBA00023125"/>
    </source>
</evidence>
<feature type="binding site" evidence="6">
    <location>
        <position position="117"/>
    </location>
    <ligand>
        <name>NAD(+)</name>
        <dbReference type="ChEBI" id="CHEBI:57540"/>
    </ligand>
</feature>
<reference evidence="9 12" key="1">
    <citation type="submission" date="2019-07" db="EMBL/GenBank/DDBJ databases">
        <title>Whole genome shotgun sequence of Frigoribacterium faeni NBRC 103066.</title>
        <authorList>
            <person name="Hosoyama A."/>
            <person name="Uohara A."/>
            <person name="Ohji S."/>
            <person name="Ichikawa N."/>
        </authorList>
    </citation>
    <scope>NUCLEOTIDE SEQUENCE [LARGE SCALE GENOMIC DNA]</scope>
    <source>
        <strain evidence="9 12">NBRC 103066</strain>
    </source>
</reference>
<dbReference type="EMBL" id="BJUV01000006">
    <property type="protein sequence ID" value="GEK82545.1"/>
    <property type="molecule type" value="Genomic_DNA"/>
</dbReference>
<dbReference type="GO" id="GO:0003677">
    <property type="term" value="F:DNA binding"/>
    <property type="evidence" value="ECO:0007669"/>
    <property type="project" value="UniProtKB-UniRule"/>
</dbReference>
<keyword evidence="2 6" id="KW-0328">Glycosyltransferase</keyword>
<name>A0A7W3PKA1_9MICO</name>
<dbReference type="RefSeq" id="WP_220478432.1">
    <property type="nucleotide sequence ID" value="NZ_BAAAHR010000003.1"/>
</dbReference>
<comment type="similarity">
    <text evidence="6">Belongs to the DarT ADP-ribosyltransferase family.</text>
</comment>
<keyword evidence="5 6" id="KW-0238">DNA-binding</keyword>
<proteinExistence type="inferred from homology"/>
<dbReference type="Proteomes" id="UP000522688">
    <property type="component" value="Unassembled WGS sequence"/>
</dbReference>
<comment type="catalytic activity">
    <reaction evidence="6">
        <text>a thymidine in DNA + NAD(+) = an N-(ADP-alpha-D-ribosyl)-thymidine in DNA + nicotinamide + H(+)</text>
        <dbReference type="Rhea" id="RHEA:71651"/>
        <dbReference type="Rhea" id="RHEA-COMP:13556"/>
        <dbReference type="Rhea" id="RHEA-COMP:18051"/>
        <dbReference type="ChEBI" id="CHEBI:15378"/>
        <dbReference type="ChEBI" id="CHEBI:17154"/>
        <dbReference type="ChEBI" id="CHEBI:57540"/>
        <dbReference type="ChEBI" id="CHEBI:137386"/>
        <dbReference type="ChEBI" id="CHEBI:191199"/>
    </reaction>
</comment>
<dbReference type="GO" id="GO:0016779">
    <property type="term" value="F:nucleotidyltransferase activity"/>
    <property type="evidence" value="ECO:0007669"/>
    <property type="project" value="UniProtKB-UniRule"/>
</dbReference>